<dbReference type="InterPro" id="IPR015421">
    <property type="entry name" value="PyrdxlP-dep_Trfase_major"/>
</dbReference>
<dbReference type="InterPro" id="IPR015424">
    <property type="entry name" value="PyrdxlP-dep_Trfase"/>
</dbReference>
<feature type="compositionally biased region" description="Low complexity" evidence="1">
    <location>
        <begin position="846"/>
        <end position="855"/>
    </location>
</feature>
<name>A0A9P6K3T6_9FUNG</name>
<keyword evidence="4" id="KW-1185">Reference proteome</keyword>
<feature type="region of interest" description="Disordered" evidence="1">
    <location>
        <begin position="846"/>
        <end position="869"/>
    </location>
</feature>
<dbReference type="InterPro" id="IPR000192">
    <property type="entry name" value="Aminotrans_V_dom"/>
</dbReference>
<dbReference type="Gene3D" id="3.90.1150.10">
    <property type="entry name" value="Aspartate Aminotransferase, domain 1"/>
    <property type="match status" value="1"/>
</dbReference>
<reference evidence="3" key="1">
    <citation type="journal article" date="2020" name="Fungal Divers.">
        <title>Resolving the Mortierellaceae phylogeny through synthesis of multi-gene phylogenetics and phylogenomics.</title>
        <authorList>
            <person name="Vandepol N."/>
            <person name="Liber J."/>
            <person name="Desiro A."/>
            <person name="Na H."/>
            <person name="Kennedy M."/>
            <person name="Barry K."/>
            <person name="Grigoriev I.V."/>
            <person name="Miller A.N."/>
            <person name="O'Donnell K."/>
            <person name="Stajich J.E."/>
            <person name="Bonito G."/>
        </authorList>
    </citation>
    <scope>NUCLEOTIDE SEQUENCE</scope>
    <source>
        <strain evidence="3">NRRL 2591</strain>
    </source>
</reference>
<evidence type="ECO:0000313" key="4">
    <source>
        <dbReference type="Proteomes" id="UP000723463"/>
    </source>
</evidence>
<dbReference type="PANTHER" id="PTHR43686">
    <property type="entry name" value="SULFURTRANSFERASE-RELATED"/>
    <property type="match status" value="1"/>
</dbReference>
<organism evidence="3 4">
    <name type="scientific">Mortierella hygrophila</name>
    <dbReference type="NCBI Taxonomy" id="979708"/>
    <lineage>
        <taxon>Eukaryota</taxon>
        <taxon>Fungi</taxon>
        <taxon>Fungi incertae sedis</taxon>
        <taxon>Mucoromycota</taxon>
        <taxon>Mortierellomycotina</taxon>
        <taxon>Mortierellomycetes</taxon>
        <taxon>Mortierellales</taxon>
        <taxon>Mortierellaceae</taxon>
        <taxon>Mortierella</taxon>
    </lineage>
</organism>
<dbReference type="Pfam" id="PF00266">
    <property type="entry name" value="Aminotran_5"/>
    <property type="match status" value="1"/>
</dbReference>
<feature type="region of interest" description="Disordered" evidence="1">
    <location>
        <begin position="760"/>
        <end position="788"/>
    </location>
</feature>
<proteinExistence type="predicted"/>
<evidence type="ECO:0000313" key="3">
    <source>
        <dbReference type="EMBL" id="KAF9544859.1"/>
    </source>
</evidence>
<gene>
    <name evidence="3" type="ORF">EC957_011589</name>
</gene>
<dbReference type="InterPro" id="IPR015422">
    <property type="entry name" value="PyrdxlP-dep_Trfase_small"/>
</dbReference>
<dbReference type="EMBL" id="JAAAXW010000082">
    <property type="protein sequence ID" value="KAF9544859.1"/>
    <property type="molecule type" value="Genomic_DNA"/>
</dbReference>
<dbReference type="PANTHER" id="PTHR43686:SF1">
    <property type="entry name" value="AMINOTRAN_5 DOMAIN-CONTAINING PROTEIN"/>
    <property type="match status" value="1"/>
</dbReference>
<feature type="region of interest" description="Disordered" evidence="1">
    <location>
        <begin position="530"/>
        <end position="562"/>
    </location>
</feature>
<evidence type="ECO:0000259" key="2">
    <source>
        <dbReference type="Pfam" id="PF00266"/>
    </source>
</evidence>
<comment type="caution">
    <text evidence="3">The sequence shown here is derived from an EMBL/GenBank/DDBJ whole genome shotgun (WGS) entry which is preliminary data.</text>
</comment>
<dbReference type="Proteomes" id="UP000723463">
    <property type="component" value="Unassembled WGS sequence"/>
</dbReference>
<dbReference type="Gene3D" id="3.40.640.10">
    <property type="entry name" value="Type I PLP-dependent aspartate aminotransferase-like (Major domain)"/>
    <property type="match status" value="1"/>
</dbReference>
<dbReference type="AlphaFoldDB" id="A0A9P6K3T6"/>
<evidence type="ECO:0000256" key="1">
    <source>
        <dbReference type="SAM" id="MobiDB-lite"/>
    </source>
</evidence>
<sequence length="945" mass="104024">MDPREQLAALERIRDKDHQRFLHTIQRDLISAPYIANPLFGNKKSIYLDHFASSKALNLFENIMSQTVLPFYANTHTSTTSSSKFTSQSVKHARETIRRCTNAIATEGHEHHAAVIFSGSGATSGVHKIRSVFRLEDEAYWVRRAASMSKTSNGDSLSTAQFTSHQATSARHSEATCALLSSCAAASSPSPSSSSSQTFSRIPSEHRPVVFISIQEHHSNLLPWRDCCADVVVIPENSDHQLDLVFLEEQLVLHQDRPLKLGTFSAGSNLTGVLNDTVAISELLHKYDGFAFYDFAGVGPYTTIDMNPPPSNPNSDTRNLAYKDGVFISTHKFLGGPGASGVLVARVEIFSWAERHSATSRNEFIPATPGGGTVDMVIKGQHKYSNNILAREEAGTPNIPATIRTGLVFRLQEIADPAWILQKEYKLAKRVLARLLSPNLNQAIRVLGASDLDRVAVFSLTIAVPKFLNHDGQTPLQIHYALLSTIMNDFFGIEMRGGCMCAGPYASQLLKFDADKEAAFWKLLMGEQEEGSRPGYTTNNNNTATSDDEGSDNDQPRNIHQQDLSNKSLKPGFVRFSFTYFSKDKDVEFVVQSLKWVAQYGYLLIPLYRLDANSGEWSVREAVRKAVCADVAPKNLICGSRCLCIPTAIDCIYGLQKLFRERITPTWLWASPPASSLTRVSLPDDQPQRGGLYLHQDTSSPVVSDSHRISQSEVFSTLGQAQRSLRRLITGAFGRSEQNAACSQPGTISANNGRVIDHHDDEDVHHPGHTHGLPQINEPHSDVSSLSSDIGSVVRSSSDYDTALSSLPVTAHYDNRNINNSIMNILNPAATRIYSNESYASSVSSFASSSSSTGVESGGNGGMMSKAKKPSIFSPERHIKPKDRQIMLDALEELSWDGLKAEVDAVERSPLAKQLRWFVTPLEVAQMYTEELNNPSAVSPFPKHK</sequence>
<protein>
    <recommendedName>
        <fullName evidence="2">Aminotransferase class V domain-containing protein</fullName>
    </recommendedName>
</protein>
<accession>A0A9P6K3T6</accession>
<feature type="domain" description="Aminotransferase class V" evidence="2">
    <location>
        <begin position="210"/>
        <end position="507"/>
    </location>
</feature>
<dbReference type="SUPFAM" id="SSF53383">
    <property type="entry name" value="PLP-dependent transferases"/>
    <property type="match status" value="2"/>
</dbReference>